<name>A0A653DPW6_CALMS</name>
<sequence>ADDADPAQPGVARDSRFSLLPRSCDALFALIAIAWDRKLTIFSVVGGERNRRWREGRVVYNG</sequence>
<dbReference type="Proteomes" id="UP000410492">
    <property type="component" value="Unassembled WGS sequence"/>
</dbReference>
<keyword evidence="2" id="KW-1185">Reference proteome</keyword>
<gene>
    <name evidence="1" type="ORF">CALMAC_LOCUS19402</name>
</gene>
<evidence type="ECO:0000313" key="2">
    <source>
        <dbReference type="Proteomes" id="UP000410492"/>
    </source>
</evidence>
<evidence type="ECO:0000313" key="1">
    <source>
        <dbReference type="EMBL" id="VEN62251.1"/>
    </source>
</evidence>
<dbReference type="AlphaFoldDB" id="A0A653DPW6"/>
<dbReference type="EMBL" id="CAACVG010013700">
    <property type="protein sequence ID" value="VEN62251.1"/>
    <property type="molecule type" value="Genomic_DNA"/>
</dbReference>
<proteinExistence type="predicted"/>
<accession>A0A653DPW6</accession>
<protein>
    <submittedName>
        <fullName evidence="1">Uncharacterized protein</fullName>
    </submittedName>
</protein>
<organism evidence="1 2">
    <name type="scientific">Callosobruchus maculatus</name>
    <name type="common">Southern cowpea weevil</name>
    <name type="synonym">Pulse bruchid</name>
    <dbReference type="NCBI Taxonomy" id="64391"/>
    <lineage>
        <taxon>Eukaryota</taxon>
        <taxon>Metazoa</taxon>
        <taxon>Ecdysozoa</taxon>
        <taxon>Arthropoda</taxon>
        <taxon>Hexapoda</taxon>
        <taxon>Insecta</taxon>
        <taxon>Pterygota</taxon>
        <taxon>Neoptera</taxon>
        <taxon>Endopterygota</taxon>
        <taxon>Coleoptera</taxon>
        <taxon>Polyphaga</taxon>
        <taxon>Cucujiformia</taxon>
        <taxon>Chrysomeloidea</taxon>
        <taxon>Chrysomelidae</taxon>
        <taxon>Bruchinae</taxon>
        <taxon>Bruchini</taxon>
        <taxon>Callosobruchus</taxon>
    </lineage>
</organism>
<reference evidence="1 2" key="1">
    <citation type="submission" date="2019-01" db="EMBL/GenBank/DDBJ databases">
        <authorList>
            <person name="Sayadi A."/>
        </authorList>
    </citation>
    <scope>NUCLEOTIDE SEQUENCE [LARGE SCALE GENOMIC DNA]</scope>
</reference>
<feature type="non-terminal residue" evidence="1">
    <location>
        <position position="1"/>
    </location>
</feature>